<protein>
    <submittedName>
        <fullName evidence="1">Uncharacterized protein</fullName>
    </submittedName>
</protein>
<dbReference type="InParanoid" id="Q2HGQ5"/>
<keyword evidence="2" id="KW-1185">Reference proteome</keyword>
<organism evidence="1 2">
    <name type="scientific">Chaetomium globosum (strain ATCC 6205 / CBS 148.51 / DSM 1962 / NBRC 6347 / NRRL 1970)</name>
    <name type="common">Soil fungus</name>
    <dbReference type="NCBI Taxonomy" id="306901"/>
    <lineage>
        <taxon>Eukaryota</taxon>
        <taxon>Fungi</taxon>
        <taxon>Dikarya</taxon>
        <taxon>Ascomycota</taxon>
        <taxon>Pezizomycotina</taxon>
        <taxon>Sordariomycetes</taxon>
        <taxon>Sordariomycetidae</taxon>
        <taxon>Sordariales</taxon>
        <taxon>Chaetomiaceae</taxon>
        <taxon>Chaetomium</taxon>
    </lineage>
</organism>
<dbReference type="VEuPathDB" id="FungiDB:CHGG_00599"/>
<dbReference type="AlphaFoldDB" id="Q2HGQ5"/>
<gene>
    <name evidence="1" type="ORF">CHGG_00599</name>
</gene>
<dbReference type="GeneID" id="4387149"/>
<reference evidence="2" key="1">
    <citation type="journal article" date="2015" name="Genome Announc.">
        <title>Draft genome sequence of the cellulolytic fungus Chaetomium globosum.</title>
        <authorList>
            <person name="Cuomo C.A."/>
            <person name="Untereiner W.A."/>
            <person name="Ma L.-J."/>
            <person name="Grabherr M."/>
            <person name="Birren B.W."/>
        </authorList>
    </citation>
    <scope>NUCLEOTIDE SEQUENCE [LARGE SCALE GENOMIC DNA]</scope>
    <source>
        <strain evidence="2">ATCC 6205 / CBS 148.51 / DSM 1962 / NBRC 6347 / NRRL 1970</strain>
    </source>
</reference>
<evidence type="ECO:0000313" key="2">
    <source>
        <dbReference type="Proteomes" id="UP000001056"/>
    </source>
</evidence>
<dbReference type="HOGENOM" id="CLU_2512419_0_0_1"/>
<evidence type="ECO:0000313" key="1">
    <source>
        <dbReference type="EMBL" id="EAQ92364.1"/>
    </source>
</evidence>
<dbReference type="EMBL" id="CH408029">
    <property type="protein sequence ID" value="EAQ92364.1"/>
    <property type="molecule type" value="Genomic_DNA"/>
</dbReference>
<accession>Q2HGQ5</accession>
<sequence>MLFRGAGPYHPVGLGLVAHAMQCRLAARPVLAAACQRVNVSMCQCVSVLLRELAAELGGCVEGSGVGWLCGCGVGGLAVGWARGI</sequence>
<proteinExistence type="predicted"/>
<dbReference type="Proteomes" id="UP000001056">
    <property type="component" value="Unassembled WGS sequence"/>
</dbReference>
<name>Q2HGQ5_CHAGB</name>
<dbReference type="RefSeq" id="XP_001219820.1">
    <property type="nucleotide sequence ID" value="XM_001219819.1"/>
</dbReference>